<organism evidence="10 11">
    <name type="scientific">Endozoicomonas euniceicola</name>
    <dbReference type="NCBI Taxonomy" id="1234143"/>
    <lineage>
        <taxon>Bacteria</taxon>
        <taxon>Pseudomonadati</taxon>
        <taxon>Pseudomonadota</taxon>
        <taxon>Gammaproteobacteria</taxon>
        <taxon>Oceanospirillales</taxon>
        <taxon>Endozoicomonadaceae</taxon>
        <taxon>Endozoicomonas</taxon>
    </lineage>
</organism>
<comment type="subcellular location">
    <subcellularLocation>
        <location evidence="1">Cell inner membrane</location>
        <topology evidence="1">Multi-pass membrane protein</topology>
    </subcellularLocation>
</comment>
<feature type="transmembrane region" description="Helical" evidence="9">
    <location>
        <begin position="153"/>
        <end position="170"/>
    </location>
</feature>
<feature type="transmembrane region" description="Helical" evidence="9">
    <location>
        <begin position="383"/>
        <end position="408"/>
    </location>
</feature>
<reference evidence="10" key="1">
    <citation type="submission" date="2022-10" db="EMBL/GenBank/DDBJ databases">
        <title>Completed Genome Sequence of two octocoral isolated bacterium, Endozoicomonas euniceicola EF212T and Endozoicomonas gorgoniicola PS125T.</title>
        <authorList>
            <person name="Chiou Y.-J."/>
            <person name="Chen Y.-H."/>
        </authorList>
    </citation>
    <scope>NUCLEOTIDE SEQUENCE</scope>
    <source>
        <strain evidence="10">EF212</strain>
    </source>
</reference>
<keyword evidence="11" id="KW-1185">Reference proteome</keyword>
<name>A0ABY6GNE8_9GAMM</name>
<evidence type="ECO:0000256" key="6">
    <source>
        <dbReference type="ARBA" id="ARBA00022970"/>
    </source>
</evidence>
<gene>
    <name evidence="10" type="ORF">NX720_15115</name>
</gene>
<feature type="transmembrane region" description="Helical" evidence="9">
    <location>
        <begin position="12"/>
        <end position="36"/>
    </location>
</feature>
<keyword evidence="7 9" id="KW-1133">Transmembrane helix</keyword>
<evidence type="ECO:0000256" key="2">
    <source>
        <dbReference type="ARBA" id="ARBA00022448"/>
    </source>
</evidence>
<evidence type="ECO:0000256" key="3">
    <source>
        <dbReference type="ARBA" id="ARBA00022475"/>
    </source>
</evidence>
<evidence type="ECO:0000313" key="11">
    <source>
        <dbReference type="Proteomes" id="UP001163255"/>
    </source>
</evidence>
<evidence type="ECO:0000256" key="1">
    <source>
        <dbReference type="ARBA" id="ARBA00004429"/>
    </source>
</evidence>
<evidence type="ECO:0000256" key="8">
    <source>
        <dbReference type="ARBA" id="ARBA00023136"/>
    </source>
</evidence>
<dbReference type="PANTHER" id="PTHR46997">
    <property type="entry name" value="LOW AFFINITY TRYPTOPHAN PERMEASE-RELATED"/>
    <property type="match status" value="1"/>
</dbReference>
<dbReference type="Gene3D" id="1.20.1740.10">
    <property type="entry name" value="Amino acid/polyamine transporter I"/>
    <property type="match status" value="1"/>
</dbReference>
<accession>A0ABY6GNE8</accession>
<dbReference type="PANTHER" id="PTHR46997:SF2">
    <property type="entry name" value="TYROSINE-SPECIFIC TRANSPORT SYSTEM"/>
    <property type="match status" value="1"/>
</dbReference>
<keyword evidence="6" id="KW-0029">Amino-acid transport</keyword>
<dbReference type="Proteomes" id="UP001163255">
    <property type="component" value="Chromosome"/>
</dbReference>
<keyword evidence="5 9" id="KW-0812">Transmembrane</keyword>
<protein>
    <recommendedName>
        <fullName evidence="12">Aromatic amino acid permease</fullName>
    </recommendedName>
</protein>
<feature type="transmembrane region" description="Helical" evidence="9">
    <location>
        <begin position="42"/>
        <end position="64"/>
    </location>
</feature>
<keyword evidence="2" id="KW-0813">Transport</keyword>
<keyword evidence="3" id="KW-1003">Cell membrane</keyword>
<sequence>MQTVIKMKSQTFGSALLIAGTCIGAGMLALPIISALTGLWEALALMLVTWLLAAYGGLLIAEAGRACPGTENLHGMVGLLLGRNGQAVAVIAMLFLYYALCAAYISGGASQFNSVLMITGLELPYWVAVVLVTSFAAIIVLLGTALVDICNRVMFISMLLLLMVILASLFPHTQLENLTYDSRSFPVLLAALPVLYTSFGYHVVVPTVVGYVQGCPAKFSKALLIGSALPFVLYIFWVVSTLGALSPTVVSNMATMPDSVSYLISVVGQVSSAGHFSLMISVFASFALATSFLGVALGLFDYLSELSHNSHNGLTGRVRAILLTLVVPMLVAIYYPDGFILALGYAAIALIVLAVFLPVLMVWKVRRLHMEEPYQAPGGNIGLVVAALTGLLVVAAQIGVSLGILPLLG</sequence>
<evidence type="ECO:0000256" key="4">
    <source>
        <dbReference type="ARBA" id="ARBA00022519"/>
    </source>
</evidence>
<feature type="transmembrane region" description="Helical" evidence="9">
    <location>
        <begin position="223"/>
        <end position="245"/>
    </location>
</feature>
<evidence type="ECO:0000256" key="7">
    <source>
        <dbReference type="ARBA" id="ARBA00022989"/>
    </source>
</evidence>
<dbReference type="Pfam" id="PF03222">
    <property type="entry name" value="Trp_Tyr_perm"/>
    <property type="match status" value="1"/>
</dbReference>
<feature type="transmembrane region" description="Helical" evidence="9">
    <location>
        <begin position="85"/>
        <end position="105"/>
    </location>
</feature>
<dbReference type="EMBL" id="CP103300">
    <property type="protein sequence ID" value="UYM14228.1"/>
    <property type="molecule type" value="Genomic_DNA"/>
</dbReference>
<feature type="transmembrane region" description="Helical" evidence="9">
    <location>
        <begin position="125"/>
        <end position="146"/>
    </location>
</feature>
<feature type="transmembrane region" description="Helical" evidence="9">
    <location>
        <begin position="342"/>
        <end position="363"/>
    </location>
</feature>
<feature type="transmembrane region" description="Helical" evidence="9">
    <location>
        <begin position="320"/>
        <end position="336"/>
    </location>
</feature>
<evidence type="ECO:0000256" key="5">
    <source>
        <dbReference type="ARBA" id="ARBA00022692"/>
    </source>
</evidence>
<evidence type="ECO:0000256" key="9">
    <source>
        <dbReference type="SAM" id="Phobius"/>
    </source>
</evidence>
<dbReference type="PRINTS" id="PR00166">
    <property type="entry name" value="AROAAPRMEASE"/>
</dbReference>
<proteinExistence type="predicted"/>
<keyword evidence="8 9" id="KW-0472">Membrane</keyword>
<evidence type="ECO:0008006" key="12">
    <source>
        <dbReference type="Google" id="ProtNLM"/>
    </source>
</evidence>
<feature type="transmembrane region" description="Helical" evidence="9">
    <location>
        <begin position="276"/>
        <end position="300"/>
    </location>
</feature>
<dbReference type="InterPro" id="IPR013059">
    <property type="entry name" value="Trp_tyr_transpt"/>
</dbReference>
<dbReference type="InterPro" id="IPR018227">
    <property type="entry name" value="Amino_acid_transport_2"/>
</dbReference>
<feature type="transmembrane region" description="Helical" evidence="9">
    <location>
        <begin position="190"/>
        <end position="211"/>
    </location>
</feature>
<keyword evidence="4" id="KW-0997">Cell inner membrane</keyword>
<evidence type="ECO:0000313" key="10">
    <source>
        <dbReference type="EMBL" id="UYM14228.1"/>
    </source>
</evidence>
<dbReference type="RefSeq" id="WP_262595630.1">
    <property type="nucleotide sequence ID" value="NZ_CP103300.1"/>
</dbReference>